<comment type="caution">
    <text evidence="3">The sequence shown here is derived from an EMBL/GenBank/DDBJ whole genome shotgun (WGS) entry which is preliminary data.</text>
</comment>
<feature type="compositionally biased region" description="Basic and acidic residues" evidence="1">
    <location>
        <begin position="1"/>
        <end position="21"/>
    </location>
</feature>
<feature type="compositionally biased region" description="Basic and acidic residues" evidence="1">
    <location>
        <begin position="106"/>
        <end position="115"/>
    </location>
</feature>
<feature type="compositionally biased region" description="Low complexity" evidence="1">
    <location>
        <begin position="341"/>
        <end position="368"/>
    </location>
</feature>
<gene>
    <name evidence="3" type="ORF">NW768_001676</name>
</gene>
<sequence>MDLAYDHITEDGYAKKTEEPKTTQPQSTLNEDLQDAYKAFSNSPWGARIGGFFGTVAKQGESVYTQASKELAEVGEDASKGLTTLRSTILSHTRNLSLNTVTGGESSKDGEKDQTTPRPSQDGSQEAKQSENTLARLRAEAAKRLKDLQRAEDAADEALIKFGGNVRNFLRDAVSIAPPQESDQSGTVLFESKDAQGKRVIHTSRFDAQLHVIHTSTESFTKDPNSADYAAWSKEFDADKKTPDINDDLQKFPDLRATMEKLVPDQVPYVDFWKRYYFLRHGIETAEARRRDLLKAASAEDEVAWSDDDSEDDDSDDSADTSTPANKDKTAPKAEPKSEPKTAPAPAAVAASSSSTTTTQPPAKTLPKPTEPRKSNDEKSQADSEASYDVVGAASGKTTQTPNSPKNPKDPKKKTESSDEEDSDDDSDSDDDWE</sequence>
<feature type="region of interest" description="Disordered" evidence="1">
    <location>
        <begin position="96"/>
        <end position="132"/>
    </location>
</feature>
<protein>
    <recommendedName>
        <fullName evidence="2">BSD domain-containing protein</fullName>
    </recommendedName>
</protein>
<evidence type="ECO:0000256" key="1">
    <source>
        <dbReference type="SAM" id="MobiDB-lite"/>
    </source>
</evidence>
<feature type="compositionally biased region" description="Basic and acidic residues" evidence="1">
    <location>
        <begin position="407"/>
        <end position="417"/>
    </location>
</feature>
<dbReference type="PANTHER" id="PTHR16019:SF5">
    <property type="entry name" value="BSD DOMAIN-CONTAINING PROTEIN 1"/>
    <property type="match status" value="1"/>
</dbReference>
<evidence type="ECO:0000259" key="2">
    <source>
        <dbReference type="PROSITE" id="PS50858"/>
    </source>
</evidence>
<feature type="compositionally biased region" description="Basic and acidic residues" evidence="1">
    <location>
        <begin position="370"/>
        <end position="382"/>
    </location>
</feature>
<dbReference type="InterPro" id="IPR035925">
    <property type="entry name" value="BSD_dom_sf"/>
</dbReference>
<accession>A0ABQ8RRH3</accession>
<feature type="domain" description="BSD" evidence="2">
    <location>
        <begin position="232"/>
        <end position="284"/>
    </location>
</feature>
<dbReference type="PROSITE" id="PS50858">
    <property type="entry name" value="BSD"/>
    <property type="match status" value="1"/>
</dbReference>
<feature type="compositionally biased region" description="Acidic residues" evidence="1">
    <location>
        <begin position="418"/>
        <end position="434"/>
    </location>
</feature>
<dbReference type="EMBL" id="JAOQBH010000002">
    <property type="protein sequence ID" value="KAJ4140319.1"/>
    <property type="molecule type" value="Genomic_DNA"/>
</dbReference>
<evidence type="ECO:0000313" key="4">
    <source>
        <dbReference type="Proteomes" id="UP001152024"/>
    </source>
</evidence>
<dbReference type="Pfam" id="PF03909">
    <property type="entry name" value="BSD"/>
    <property type="match status" value="1"/>
</dbReference>
<dbReference type="Proteomes" id="UP001152024">
    <property type="component" value="Unassembled WGS sequence"/>
</dbReference>
<dbReference type="InterPro" id="IPR005607">
    <property type="entry name" value="BSD_dom"/>
</dbReference>
<dbReference type="PANTHER" id="PTHR16019">
    <property type="entry name" value="SYNAPSE-ASSOCIATED PROTEIN"/>
    <property type="match status" value="1"/>
</dbReference>
<dbReference type="SUPFAM" id="SSF140383">
    <property type="entry name" value="BSD domain-like"/>
    <property type="match status" value="1"/>
</dbReference>
<feature type="region of interest" description="Disordered" evidence="1">
    <location>
        <begin position="296"/>
        <end position="434"/>
    </location>
</feature>
<feature type="region of interest" description="Disordered" evidence="1">
    <location>
        <begin position="1"/>
        <end position="28"/>
    </location>
</feature>
<feature type="compositionally biased region" description="Acidic residues" evidence="1">
    <location>
        <begin position="299"/>
        <end position="319"/>
    </location>
</feature>
<reference evidence="3" key="1">
    <citation type="submission" date="2022-09" db="EMBL/GenBank/DDBJ databases">
        <title>Fusarium specimens isolated from Avocado Roots.</title>
        <authorList>
            <person name="Stajich J."/>
            <person name="Roper C."/>
            <person name="Heimlech-Rivalta G."/>
        </authorList>
    </citation>
    <scope>NUCLEOTIDE SEQUENCE</scope>
    <source>
        <strain evidence="3">CF00095</strain>
    </source>
</reference>
<name>A0ABQ8RRH3_FUSEQ</name>
<feature type="compositionally biased region" description="Polar residues" evidence="1">
    <location>
        <begin position="116"/>
        <end position="132"/>
    </location>
</feature>
<evidence type="ECO:0000313" key="3">
    <source>
        <dbReference type="EMBL" id="KAJ4140319.1"/>
    </source>
</evidence>
<proteinExistence type="predicted"/>
<feature type="compositionally biased region" description="Basic and acidic residues" evidence="1">
    <location>
        <begin position="326"/>
        <end position="340"/>
    </location>
</feature>
<keyword evidence="4" id="KW-1185">Reference proteome</keyword>
<feature type="compositionally biased region" description="Polar residues" evidence="1">
    <location>
        <begin position="96"/>
        <end position="105"/>
    </location>
</feature>
<dbReference type="Gene3D" id="1.10.3970.10">
    <property type="entry name" value="BSD domain"/>
    <property type="match status" value="1"/>
</dbReference>
<organism evidence="3 4">
    <name type="scientific">Fusarium equiseti</name>
    <name type="common">Fusarium scirpi</name>
    <dbReference type="NCBI Taxonomy" id="61235"/>
    <lineage>
        <taxon>Eukaryota</taxon>
        <taxon>Fungi</taxon>
        <taxon>Dikarya</taxon>
        <taxon>Ascomycota</taxon>
        <taxon>Pezizomycotina</taxon>
        <taxon>Sordariomycetes</taxon>
        <taxon>Hypocreomycetidae</taxon>
        <taxon>Hypocreales</taxon>
        <taxon>Nectriaceae</taxon>
        <taxon>Fusarium</taxon>
        <taxon>Fusarium incarnatum-equiseti species complex</taxon>
    </lineage>
</organism>
<dbReference type="InterPro" id="IPR051494">
    <property type="entry name" value="BSD_domain-containing"/>
</dbReference>
<dbReference type="SMART" id="SM00751">
    <property type="entry name" value="BSD"/>
    <property type="match status" value="1"/>
</dbReference>